<gene>
    <name evidence="1" type="ORF">DGAL_LOCUS13669</name>
</gene>
<evidence type="ECO:0000313" key="2">
    <source>
        <dbReference type="Proteomes" id="UP000789390"/>
    </source>
</evidence>
<organism evidence="1 2">
    <name type="scientific">Daphnia galeata</name>
    <dbReference type="NCBI Taxonomy" id="27404"/>
    <lineage>
        <taxon>Eukaryota</taxon>
        <taxon>Metazoa</taxon>
        <taxon>Ecdysozoa</taxon>
        <taxon>Arthropoda</taxon>
        <taxon>Crustacea</taxon>
        <taxon>Branchiopoda</taxon>
        <taxon>Diplostraca</taxon>
        <taxon>Cladocera</taxon>
        <taxon>Anomopoda</taxon>
        <taxon>Daphniidae</taxon>
        <taxon>Daphnia</taxon>
    </lineage>
</organism>
<name>A0A8J2WNU8_9CRUS</name>
<evidence type="ECO:0000313" key="1">
    <source>
        <dbReference type="EMBL" id="CAH0110168.1"/>
    </source>
</evidence>
<sequence length="82" mass="9489">MDIAPPLIELAARMRSFGDDQAESPSPMEARIRRTVEASLQQWGRVYANITRWRREAYVKKVEPHLEFLLDEKNAFAEGKEA</sequence>
<dbReference type="AlphaFoldDB" id="A0A8J2WNU8"/>
<dbReference type="Proteomes" id="UP000789390">
    <property type="component" value="Unassembled WGS sequence"/>
</dbReference>
<dbReference type="EMBL" id="CAKKLH010000300">
    <property type="protein sequence ID" value="CAH0110168.1"/>
    <property type="molecule type" value="Genomic_DNA"/>
</dbReference>
<dbReference type="OrthoDB" id="10390046at2759"/>
<comment type="caution">
    <text evidence="1">The sequence shown here is derived from an EMBL/GenBank/DDBJ whole genome shotgun (WGS) entry which is preliminary data.</text>
</comment>
<proteinExistence type="predicted"/>
<reference evidence="1" key="1">
    <citation type="submission" date="2021-11" db="EMBL/GenBank/DDBJ databases">
        <authorList>
            <person name="Schell T."/>
        </authorList>
    </citation>
    <scope>NUCLEOTIDE SEQUENCE</scope>
    <source>
        <strain evidence="1">M5</strain>
    </source>
</reference>
<protein>
    <submittedName>
        <fullName evidence="1">Uncharacterized protein</fullName>
    </submittedName>
</protein>
<keyword evidence="2" id="KW-1185">Reference proteome</keyword>
<accession>A0A8J2WNU8</accession>